<evidence type="ECO:0000256" key="5">
    <source>
        <dbReference type="SAM" id="Coils"/>
    </source>
</evidence>
<dbReference type="PRINTS" id="PR00690">
    <property type="entry name" value="ADHESNFAMILY"/>
</dbReference>
<keyword evidence="5" id="KW-0175">Coiled coil</keyword>
<feature type="coiled-coil region" evidence="5">
    <location>
        <begin position="235"/>
        <end position="266"/>
    </location>
</feature>
<keyword evidence="3" id="KW-0732">Signal</keyword>
<comment type="caution">
    <text evidence="7">The sequence shown here is derived from an EMBL/GenBank/DDBJ whole genome shotgun (WGS) entry which is preliminary data.</text>
</comment>
<dbReference type="Gene3D" id="3.40.50.1980">
    <property type="entry name" value="Nitrogenase molybdenum iron protein domain"/>
    <property type="match status" value="2"/>
</dbReference>
<dbReference type="InterPro" id="IPR050492">
    <property type="entry name" value="Bact_metal-bind_prot9"/>
</dbReference>
<dbReference type="PRINTS" id="PR00691">
    <property type="entry name" value="ADHESINB"/>
</dbReference>
<dbReference type="RefSeq" id="WP_377562499.1">
    <property type="nucleotide sequence ID" value="NZ_JBHTJZ010000005.1"/>
</dbReference>
<dbReference type="Pfam" id="PF01297">
    <property type="entry name" value="ZnuA"/>
    <property type="match status" value="1"/>
</dbReference>
<keyword evidence="8" id="KW-1185">Reference proteome</keyword>
<feature type="compositionally biased region" description="Polar residues" evidence="6">
    <location>
        <begin position="54"/>
        <end position="63"/>
    </location>
</feature>
<organism evidence="7 8">
    <name type="scientific">Paenibacillus chungangensis</name>
    <dbReference type="NCBI Taxonomy" id="696535"/>
    <lineage>
        <taxon>Bacteria</taxon>
        <taxon>Bacillati</taxon>
        <taxon>Bacillota</taxon>
        <taxon>Bacilli</taxon>
        <taxon>Bacillales</taxon>
        <taxon>Paenibacillaceae</taxon>
        <taxon>Paenibacillus</taxon>
    </lineage>
</organism>
<evidence type="ECO:0000256" key="3">
    <source>
        <dbReference type="ARBA" id="ARBA00022729"/>
    </source>
</evidence>
<feature type="compositionally biased region" description="Polar residues" evidence="6">
    <location>
        <begin position="36"/>
        <end position="47"/>
    </location>
</feature>
<dbReference type="InterPro" id="IPR006128">
    <property type="entry name" value="Lipoprotein_PsaA-like"/>
</dbReference>
<feature type="region of interest" description="Disordered" evidence="6">
    <location>
        <begin position="173"/>
        <end position="207"/>
    </location>
</feature>
<sequence length="376" mass="41241">MNSRFTLYGLGSPVRITAAVVITLLIVLTTACGSGNENGAASDNGQKQAEESRNNNAAQGSAEQKNEDASDEADEPKLQVITSFYPLQYMVEEIGGERVEARSLVAAGVEPHDWTPKSRDLQATSNAALFLYHGAGLEGWVDDFLGGLSKGSSVVAKEMSQGISLITGEGVHVHGEHDEDGHQDDEHEHGENKADEQGNSHSSDIDPHTWVSPKSALILANNVKDSLIEADESHAEYYQENYEALRAKLEELDKRYSEELGTLKQKNIVVSHQAFGYLARDYGLTQESIMGLNPGAEPRAQDILAIAKFVKEHGVQYIFFEELVSDDLANMLAREAKVDTMVLNPLEGLTKEQEKNGETYLTLMERNLQNLILALQ</sequence>
<dbReference type="SUPFAM" id="SSF53807">
    <property type="entry name" value="Helical backbone' metal receptor"/>
    <property type="match status" value="1"/>
</dbReference>
<dbReference type="InterPro" id="IPR006129">
    <property type="entry name" value="AdhesinB"/>
</dbReference>
<dbReference type="InterPro" id="IPR006127">
    <property type="entry name" value="ZnuA-like"/>
</dbReference>
<evidence type="ECO:0000256" key="2">
    <source>
        <dbReference type="ARBA" id="ARBA00022448"/>
    </source>
</evidence>
<dbReference type="EMBL" id="JBHTJZ010000005">
    <property type="protein sequence ID" value="MFD0958685.1"/>
    <property type="molecule type" value="Genomic_DNA"/>
</dbReference>
<reference evidence="8" key="1">
    <citation type="journal article" date="2019" name="Int. J. Syst. Evol. Microbiol.">
        <title>The Global Catalogue of Microorganisms (GCM) 10K type strain sequencing project: providing services to taxonomists for standard genome sequencing and annotation.</title>
        <authorList>
            <consortium name="The Broad Institute Genomics Platform"/>
            <consortium name="The Broad Institute Genome Sequencing Center for Infectious Disease"/>
            <person name="Wu L."/>
            <person name="Ma J."/>
        </authorList>
    </citation>
    <scope>NUCLEOTIDE SEQUENCE [LARGE SCALE GENOMIC DNA]</scope>
    <source>
        <strain evidence="8">CCUG 59129</strain>
    </source>
</reference>
<comment type="similarity">
    <text evidence="1 4">Belongs to the bacterial solute-binding protein 9 family.</text>
</comment>
<dbReference type="PANTHER" id="PTHR42953:SF3">
    <property type="entry name" value="HIGH-AFFINITY ZINC UPTAKE SYSTEM PROTEIN ZNUA"/>
    <property type="match status" value="1"/>
</dbReference>
<evidence type="ECO:0000313" key="7">
    <source>
        <dbReference type="EMBL" id="MFD0958685.1"/>
    </source>
</evidence>
<accession>A0ABW3HMI3</accession>
<protein>
    <submittedName>
        <fullName evidence="7">Metal ABC transporter solute-binding protein, Zn/Mn family</fullName>
    </submittedName>
</protein>
<name>A0ABW3HMI3_9BACL</name>
<gene>
    <name evidence="7" type="ORF">ACFQ2I_04715</name>
</gene>
<keyword evidence="2 4" id="KW-0813">Transport</keyword>
<evidence type="ECO:0000256" key="6">
    <source>
        <dbReference type="SAM" id="MobiDB-lite"/>
    </source>
</evidence>
<evidence type="ECO:0000313" key="8">
    <source>
        <dbReference type="Proteomes" id="UP001596989"/>
    </source>
</evidence>
<dbReference type="PROSITE" id="PS51257">
    <property type="entry name" value="PROKAR_LIPOPROTEIN"/>
    <property type="match status" value="1"/>
</dbReference>
<evidence type="ECO:0000256" key="4">
    <source>
        <dbReference type="RuleBase" id="RU003512"/>
    </source>
</evidence>
<dbReference type="PANTHER" id="PTHR42953">
    <property type="entry name" value="HIGH-AFFINITY ZINC UPTAKE SYSTEM PROTEIN ZNUA-RELATED"/>
    <property type="match status" value="1"/>
</dbReference>
<dbReference type="Proteomes" id="UP001596989">
    <property type="component" value="Unassembled WGS sequence"/>
</dbReference>
<proteinExistence type="inferred from homology"/>
<feature type="region of interest" description="Disordered" evidence="6">
    <location>
        <begin position="36"/>
        <end position="75"/>
    </location>
</feature>
<evidence type="ECO:0000256" key="1">
    <source>
        <dbReference type="ARBA" id="ARBA00011028"/>
    </source>
</evidence>